<organism evidence="3 4">
    <name type="scientific">Bordetella bronchiseptica 253</name>
    <dbReference type="NCBI Taxonomy" id="568707"/>
    <lineage>
        <taxon>Bacteria</taxon>
        <taxon>Pseudomonadati</taxon>
        <taxon>Pseudomonadota</taxon>
        <taxon>Betaproteobacteria</taxon>
        <taxon>Burkholderiales</taxon>
        <taxon>Alcaligenaceae</taxon>
        <taxon>Bordetella</taxon>
    </lineage>
</organism>
<dbReference type="GO" id="GO:0016020">
    <property type="term" value="C:membrane"/>
    <property type="evidence" value="ECO:0007669"/>
    <property type="project" value="TreeGrafter"/>
</dbReference>
<dbReference type="Pfam" id="PF00106">
    <property type="entry name" value="adh_short"/>
    <property type="match status" value="1"/>
</dbReference>
<dbReference type="KEGG" id="bbh:BN112_0723"/>
<protein>
    <submittedName>
        <fullName evidence="3">Putative oxidoreductase</fullName>
    </submittedName>
</protein>
<evidence type="ECO:0000313" key="3">
    <source>
        <dbReference type="EMBL" id="CCJ52641.1"/>
    </source>
</evidence>
<evidence type="ECO:0000256" key="2">
    <source>
        <dbReference type="ARBA" id="ARBA00023002"/>
    </source>
</evidence>
<gene>
    <name evidence="3" type="primary">wcbP</name>
    <name evidence="3" type="ORF">BN112_0723</name>
</gene>
<reference evidence="3 4" key="1">
    <citation type="journal article" date="2012" name="BMC Genomics">
        <title>Comparative genomics of the classical Bordetella subspecies: the evolution and exchange of virulence-associated diversity amongst closely related pathogens.</title>
        <authorList>
            <person name="Park J."/>
            <person name="Zhang Y."/>
            <person name="Buboltz A.M."/>
            <person name="Zhang X."/>
            <person name="Schuster S.C."/>
            <person name="Ahuja U."/>
            <person name="Liu M."/>
            <person name="Miller J.F."/>
            <person name="Sebaihia M."/>
            <person name="Bentley S.D."/>
            <person name="Parkhill J."/>
            <person name="Harvill E.T."/>
        </authorList>
    </citation>
    <scope>NUCLEOTIDE SEQUENCE [LARGE SCALE GENOMIC DNA]</scope>
    <source>
        <strain evidence="3 4">253</strain>
    </source>
</reference>
<name>A0A0C6P005_BORBO</name>
<sequence length="257" mass="27583">MRSNWPACVLLTGASGEIGRALALEYAAPGVRLILQGRRLGRLDELAGLCRERGATLSVAAFDIRATERLLAWLEEVNATHPPDLAIINAGVNIDIGPDRAGERWEDVCMVMDTNLRAAQATVHGLLPAMRARGQGQIALMSSLAAWRGLPDTPSYSASKAAVKAYGEALRDWLAPQGVRVNVIMPGYVASPMCAAMPGPKPFLWPPGKAARAIRRGLAANRARISFPFPLNLGCWFLGLAHPAVSSRLLRWLGYGG</sequence>
<keyword evidence="2" id="KW-0560">Oxidoreductase</keyword>
<dbReference type="AlphaFoldDB" id="A0A0C6P005"/>
<dbReference type="InterPro" id="IPR036291">
    <property type="entry name" value="NAD(P)-bd_dom_sf"/>
</dbReference>
<dbReference type="GO" id="GO:0016491">
    <property type="term" value="F:oxidoreductase activity"/>
    <property type="evidence" value="ECO:0007669"/>
    <property type="project" value="UniProtKB-KW"/>
</dbReference>
<evidence type="ECO:0000313" key="4">
    <source>
        <dbReference type="Proteomes" id="UP000007564"/>
    </source>
</evidence>
<dbReference type="GeneID" id="93204741"/>
<dbReference type="PANTHER" id="PTHR44196">
    <property type="entry name" value="DEHYDROGENASE/REDUCTASE SDR FAMILY MEMBER 7B"/>
    <property type="match status" value="1"/>
</dbReference>
<proteinExistence type="inferred from homology"/>
<dbReference type="PANTHER" id="PTHR44196:SF1">
    <property type="entry name" value="DEHYDROGENASE_REDUCTASE SDR FAMILY MEMBER 7B"/>
    <property type="match status" value="1"/>
</dbReference>
<dbReference type="PRINTS" id="PR00081">
    <property type="entry name" value="GDHRDH"/>
</dbReference>
<dbReference type="HOGENOM" id="CLU_010194_2_1_4"/>
<dbReference type="InterPro" id="IPR002347">
    <property type="entry name" value="SDR_fam"/>
</dbReference>
<dbReference type="InterPro" id="IPR020904">
    <property type="entry name" value="Sc_DH/Rdtase_CS"/>
</dbReference>
<evidence type="ECO:0000256" key="1">
    <source>
        <dbReference type="ARBA" id="ARBA00006484"/>
    </source>
</evidence>
<dbReference type="Gene3D" id="3.40.50.720">
    <property type="entry name" value="NAD(P)-binding Rossmann-like Domain"/>
    <property type="match status" value="1"/>
</dbReference>
<dbReference type="EMBL" id="HE965806">
    <property type="protein sequence ID" value="CCJ52641.1"/>
    <property type="molecule type" value="Genomic_DNA"/>
</dbReference>
<dbReference type="Proteomes" id="UP000007564">
    <property type="component" value="Chromosome"/>
</dbReference>
<accession>A0A0C6P005</accession>
<comment type="similarity">
    <text evidence="1">Belongs to the short-chain dehydrogenases/reductases (SDR) family.</text>
</comment>
<dbReference type="RefSeq" id="WP_003811236.1">
    <property type="nucleotide sequence ID" value="NC_019382.1"/>
</dbReference>
<dbReference type="PROSITE" id="PS00061">
    <property type="entry name" value="ADH_SHORT"/>
    <property type="match status" value="1"/>
</dbReference>
<dbReference type="OrthoDB" id="9797538at2"/>
<dbReference type="SUPFAM" id="SSF51735">
    <property type="entry name" value="NAD(P)-binding Rossmann-fold domains"/>
    <property type="match status" value="1"/>
</dbReference>